<sequence>MGNWTSTDQAKGKRSNLPITEEEWNKHEGNNYVIFPHYLEDADDAGDRSGDEGNGRLRRGPRWSHIEAVLQRKIEDVDQFEKALADLACREVHCFFFQEFYSKPSDEAKRFFDVILPTIQRLALRLPELFPVDQRVPLLLQQRNDKVVLTQEQCACLLACSFMGALWIGPIFYAKQAFHEFDVQMLFVATFGPGVGKLQSVLHYFDRLSESIPPGKVTFRRQVLGKRDVPNWAKSTRPIRPIKVDPRGKIEDADTPFHADFANKYIGGGVLSRGCVQEEILFVLKPECLVSMLLCPVMEDNEVIFIHGAERFSDYQGYARTLAFGGDYVDTKRTEEGDIDNVIVAVDAIVAWGDIQWLPASLLRDLNKMYCSCWDPTNAIPGHPLATGNWGCGAFGGDKSLKAVQQMMAASQAERDMEYFTFGEKYAGRTLEDWLLELNRFVVEHNLSVGDLYKVITGGHGANVFEAIFKHGGARNAASDNEPDNNNDDEDETDEGGEDNEEEEQQPQQQQQ</sequence>
<dbReference type="EMBL" id="KB007981">
    <property type="protein sequence ID" value="ELR16933.1"/>
    <property type="molecule type" value="Genomic_DNA"/>
</dbReference>
<dbReference type="Pfam" id="PF05028">
    <property type="entry name" value="PARG_cat_C"/>
    <property type="match status" value="1"/>
</dbReference>
<evidence type="ECO:0000313" key="9">
    <source>
        <dbReference type="EMBL" id="ELR16933.1"/>
    </source>
</evidence>
<gene>
    <name evidence="9" type="ORF">ACA1_043640</name>
</gene>
<dbReference type="GO" id="GO:0005737">
    <property type="term" value="C:cytoplasm"/>
    <property type="evidence" value="ECO:0007669"/>
    <property type="project" value="TreeGrafter"/>
</dbReference>
<evidence type="ECO:0000313" key="10">
    <source>
        <dbReference type="Proteomes" id="UP000011083"/>
    </source>
</evidence>
<feature type="domain" description="PARG helical" evidence="8">
    <location>
        <begin position="106"/>
        <end position="221"/>
    </location>
</feature>
<feature type="binding site" evidence="5">
    <location>
        <position position="277"/>
    </location>
    <ligand>
        <name>substrate</name>
    </ligand>
</feature>
<keyword evidence="10" id="KW-1185">Reference proteome</keyword>
<dbReference type="GeneID" id="14917556"/>
<dbReference type="InterPro" id="IPR046372">
    <property type="entry name" value="PARG_cat_C"/>
</dbReference>
<feature type="binding site" evidence="5">
    <location>
        <position position="263"/>
    </location>
    <ligand>
        <name>substrate</name>
    </ligand>
</feature>
<evidence type="ECO:0000256" key="4">
    <source>
        <dbReference type="PIRSR" id="PIRSR607724-1"/>
    </source>
</evidence>
<feature type="active site" evidence="4">
    <location>
        <position position="278"/>
    </location>
</feature>
<feature type="region of interest" description="Disordered" evidence="6">
    <location>
        <begin position="475"/>
        <end position="512"/>
    </location>
</feature>
<protein>
    <recommendedName>
        <fullName evidence="2">poly(ADP-ribose) glycohydrolase</fullName>
        <ecNumber evidence="2">3.2.1.143</ecNumber>
    </recommendedName>
</protein>
<feature type="compositionally biased region" description="Acidic residues" evidence="6">
    <location>
        <begin position="481"/>
        <end position="505"/>
    </location>
</feature>
<dbReference type="GO" id="GO:0004649">
    <property type="term" value="F:poly(ADP-ribose) glycohydrolase activity"/>
    <property type="evidence" value="ECO:0007669"/>
    <property type="project" value="UniProtKB-EC"/>
</dbReference>
<keyword evidence="3 9" id="KW-0378">Hydrolase</keyword>
<dbReference type="OMA" id="LHGWTVG"/>
<evidence type="ECO:0000256" key="1">
    <source>
        <dbReference type="ARBA" id="ARBA00009545"/>
    </source>
</evidence>
<dbReference type="VEuPathDB" id="AmoebaDB:ACA1_043640"/>
<feature type="active site" evidence="4">
    <location>
        <position position="260"/>
    </location>
</feature>
<dbReference type="GO" id="GO:0005634">
    <property type="term" value="C:nucleus"/>
    <property type="evidence" value="ECO:0007669"/>
    <property type="project" value="TreeGrafter"/>
</dbReference>
<dbReference type="GO" id="GO:0005975">
    <property type="term" value="P:carbohydrate metabolic process"/>
    <property type="evidence" value="ECO:0007669"/>
    <property type="project" value="InterPro"/>
</dbReference>
<dbReference type="STRING" id="1257118.L8GWG4"/>
<dbReference type="GO" id="GO:0006282">
    <property type="term" value="P:regulation of DNA repair"/>
    <property type="evidence" value="ECO:0007669"/>
    <property type="project" value="InterPro"/>
</dbReference>
<name>L8GWG4_ACACF</name>
<dbReference type="AlphaFoldDB" id="L8GWG4"/>
<evidence type="ECO:0000259" key="7">
    <source>
        <dbReference type="Pfam" id="PF05028"/>
    </source>
</evidence>
<accession>L8GWG4</accession>
<dbReference type="InterPro" id="IPR007724">
    <property type="entry name" value="Poly_GlycHdrlase"/>
</dbReference>
<organism evidence="9 10">
    <name type="scientific">Acanthamoeba castellanii (strain ATCC 30010 / Neff)</name>
    <dbReference type="NCBI Taxonomy" id="1257118"/>
    <lineage>
        <taxon>Eukaryota</taxon>
        <taxon>Amoebozoa</taxon>
        <taxon>Discosea</taxon>
        <taxon>Longamoebia</taxon>
        <taxon>Centramoebida</taxon>
        <taxon>Acanthamoebidae</taxon>
        <taxon>Acanthamoeba</taxon>
    </lineage>
</organism>
<dbReference type="KEGG" id="acan:ACA1_043640"/>
<dbReference type="GO" id="GO:1990966">
    <property type="term" value="P:ATP generation from poly-ADP-D-ribose"/>
    <property type="evidence" value="ECO:0007669"/>
    <property type="project" value="TreeGrafter"/>
</dbReference>
<dbReference type="OrthoDB" id="1937899at2759"/>
<feature type="active site" evidence="4">
    <location>
        <position position="279"/>
    </location>
</feature>
<dbReference type="Proteomes" id="UP000011083">
    <property type="component" value="Unassembled WGS sequence"/>
</dbReference>
<evidence type="ECO:0000256" key="3">
    <source>
        <dbReference type="ARBA" id="ARBA00022801"/>
    </source>
</evidence>
<dbReference type="RefSeq" id="XP_004338946.1">
    <property type="nucleotide sequence ID" value="XM_004338898.1"/>
</dbReference>
<dbReference type="EC" id="3.2.1.143" evidence="2"/>
<dbReference type="PANTHER" id="PTHR12837">
    <property type="entry name" value="POLY ADP-RIBOSE GLYCOHYDROLASE"/>
    <property type="match status" value="1"/>
</dbReference>
<evidence type="ECO:0000256" key="5">
    <source>
        <dbReference type="PIRSR" id="PIRSR607724-2"/>
    </source>
</evidence>
<proteinExistence type="inferred from homology"/>
<evidence type="ECO:0000256" key="2">
    <source>
        <dbReference type="ARBA" id="ARBA00012255"/>
    </source>
</evidence>
<feature type="region of interest" description="Disordered" evidence="6">
    <location>
        <begin position="1"/>
        <end position="22"/>
    </location>
</feature>
<reference evidence="9 10" key="1">
    <citation type="journal article" date="2013" name="Genome Biol.">
        <title>Genome of Acanthamoeba castellanii highlights extensive lateral gene transfer and early evolution of tyrosine kinase signaling.</title>
        <authorList>
            <person name="Clarke M."/>
            <person name="Lohan A.J."/>
            <person name="Liu B."/>
            <person name="Lagkouvardos I."/>
            <person name="Roy S."/>
            <person name="Zafar N."/>
            <person name="Bertelli C."/>
            <person name="Schilde C."/>
            <person name="Kianianmomeni A."/>
            <person name="Burglin T.R."/>
            <person name="Frech C."/>
            <person name="Turcotte B."/>
            <person name="Kopec K.O."/>
            <person name="Synnott J.M."/>
            <person name="Choo C."/>
            <person name="Paponov I."/>
            <person name="Finkler A."/>
            <person name="Soon Heng Tan C."/>
            <person name="Hutchins A.P."/>
            <person name="Weinmeier T."/>
            <person name="Rattei T."/>
            <person name="Chu J.S."/>
            <person name="Gimenez G."/>
            <person name="Irimia M."/>
            <person name="Rigden D.J."/>
            <person name="Fitzpatrick D.A."/>
            <person name="Lorenzo-Morales J."/>
            <person name="Bateman A."/>
            <person name="Chiu C.H."/>
            <person name="Tang P."/>
            <person name="Hegemann P."/>
            <person name="Fromm H."/>
            <person name="Raoult D."/>
            <person name="Greub G."/>
            <person name="Miranda-Saavedra D."/>
            <person name="Chen N."/>
            <person name="Nash P."/>
            <person name="Ginger M.L."/>
            <person name="Horn M."/>
            <person name="Schaap P."/>
            <person name="Caler L."/>
            <person name="Loftus B."/>
        </authorList>
    </citation>
    <scope>NUCLEOTIDE SEQUENCE [LARGE SCALE GENOMIC DNA]</scope>
    <source>
        <strain evidence="9 10">Neff</strain>
    </source>
</reference>
<comment type="similarity">
    <text evidence="1">Belongs to the poly(ADP-ribose) glycohydrolase family.</text>
</comment>
<feature type="binding site" evidence="5">
    <location>
        <position position="318"/>
    </location>
    <ligand>
        <name>substrate</name>
    </ligand>
</feature>
<dbReference type="PANTHER" id="PTHR12837:SF0">
    <property type="entry name" value="POLY(ADP-RIBOSE) GLYCOHYDROLASE"/>
    <property type="match status" value="1"/>
</dbReference>
<evidence type="ECO:0000259" key="8">
    <source>
        <dbReference type="Pfam" id="PF20811"/>
    </source>
</evidence>
<dbReference type="GO" id="GO:0009225">
    <property type="term" value="P:nucleotide-sugar metabolic process"/>
    <property type="evidence" value="ECO:0007669"/>
    <property type="project" value="TreeGrafter"/>
</dbReference>
<dbReference type="InterPro" id="IPR048362">
    <property type="entry name" value="PARG_helical"/>
</dbReference>
<dbReference type="Pfam" id="PF20811">
    <property type="entry name" value="PARG_cat_N"/>
    <property type="match status" value="1"/>
</dbReference>
<feature type="domain" description="PARG catalytic Macro" evidence="7">
    <location>
        <begin position="230"/>
        <end position="425"/>
    </location>
</feature>
<evidence type="ECO:0000256" key="6">
    <source>
        <dbReference type="SAM" id="MobiDB-lite"/>
    </source>
</evidence>